<feature type="compositionally biased region" description="Acidic residues" evidence="1">
    <location>
        <begin position="1"/>
        <end position="31"/>
    </location>
</feature>
<feature type="region of interest" description="Disordered" evidence="1">
    <location>
        <begin position="1"/>
        <end position="62"/>
    </location>
</feature>
<comment type="caution">
    <text evidence="2">The sequence shown here is derived from an EMBL/GenBank/DDBJ whole genome shotgun (WGS) entry which is preliminary data.</text>
</comment>
<feature type="region of interest" description="Disordered" evidence="1">
    <location>
        <begin position="232"/>
        <end position="251"/>
    </location>
</feature>
<dbReference type="EMBL" id="BKCJ010560745">
    <property type="protein sequence ID" value="GFB13982.1"/>
    <property type="molecule type" value="Genomic_DNA"/>
</dbReference>
<evidence type="ECO:0000256" key="1">
    <source>
        <dbReference type="SAM" id="MobiDB-lite"/>
    </source>
</evidence>
<feature type="non-terminal residue" evidence="2">
    <location>
        <position position="1"/>
    </location>
</feature>
<accession>A0A699KZR7</accession>
<organism evidence="2">
    <name type="scientific">Tanacetum cinerariifolium</name>
    <name type="common">Dalmatian daisy</name>
    <name type="synonym">Chrysanthemum cinerariifolium</name>
    <dbReference type="NCBI Taxonomy" id="118510"/>
    <lineage>
        <taxon>Eukaryota</taxon>
        <taxon>Viridiplantae</taxon>
        <taxon>Streptophyta</taxon>
        <taxon>Embryophyta</taxon>
        <taxon>Tracheophyta</taxon>
        <taxon>Spermatophyta</taxon>
        <taxon>Magnoliopsida</taxon>
        <taxon>eudicotyledons</taxon>
        <taxon>Gunneridae</taxon>
        <taxon>Pentapetalae</taxon>
        <taxon>asterids</taxon>
        <taxon>campanulids</taxon>
        <taxon>Asterales</taxon>
        <taxon>Asteraceae</taxon>
        <taxon>Asteroideae</taxon>
        <taxon>Anthemideae</taxon>
        <taxon>Anthemidinae</taxon>
        <taxon>Tanacetum</taxon>
    </lineage>
</organism>
<evidence type="ECO:0008006" key="3">
    <source>
        <dbReference type="Google" id="ProtNLM"/>
    </source>
</evidence>
<dbReference type="AlphaFoldDB" id="A0A699KZR7"/>
<feature type="compositionally biased region" description="Basic and acidic residues" evidence="1">
    <location>
        <begin position="48"/>
        <end position="59"/>
    </location>
</feature>
<proteinExistence type="predicted"/>
<evidence type="ECO:0000313" key="2">
    <source>
        <dbReference type="EMBL" id="GFB13982.1"/>
    </source>
</evidence>
<name>A0A699KZR7_TANCI</name>
<protein>
    <recommendedName>
        <fullName evidence="3">Reverse transcriptase domain-containing protein</fullName>
    </recommendedName>
</protein>
<gene>
    <name evidence="2" type="ORF">Tci_685953</name>
</gene>
<feature type="compositionally biased region" description="Low complexity" evidence="1">
    <location>
        <begin position="241"/>
        <end position="251"/>
    </location>
</feature>
<sequence length="373" mass="42742">DANDDGDDLSEDDATDKDEEESSDSEKEEEEHLALIFPAPAQYSSVSESDKTKPFEEGKTAATPPPFRYRIAARISVQPHILMPFRTESEVERLLAIPTPPLSPVSLTSYTLPPLQRHFLYTLHYLFRHFHYLRRYHLLLEVAHSRDYCARIMDYCQSREVYTSTLVTQMEALRRDISTLQRQNIKHTQRDEVAHSRDYYARIMDYCQSREVHTSTLVTHMEALRREKMAPKRSTRLNPGTTPVTTPSTTTTSVTNAQLQAMINEGVNAALAARDATRNGDDSHTSGTGARWPVQVARECSYFEFLKCKPLDYKGTEGVIELTRWFEKMEWCLALAIAQHLIRSNLRLALCKTMLLHGGIPMLRPLLLRKLMP</sequence>
<reference evidence="2" key="1">
    <citation type="journal article" date="2019" name="Sci. Rep.">
        <title>Draft genome of Tanacetum cinerariifolium, the natural source of mosquito coil.</title>
        <authorList>
            <person name="Yamashiro T."/>
            <person name="Shiraishi A."/>
            <person name="Satake H."/>
            <person name="Nakayama K."/>
        </authorList>
    </citation>
    <scope>NUCLEOTIDE SEQUENCE</scope>
</reference>